<evidence type="ECO:0000313" key="4">
    <source>
        <dbReference type="RefSeq" id="XP_012942169.1"/>
    </source>
</evidence>
<dbReference type="Gene3D" id="3.30.70.1230">
    <property type="entry name" value="Nucleotide cyclase"/>
    <property type="match status" value="1"/>
</dbReference>
<dbReference type="PROSITE" id="PS50125">
    <property type="entry name" value="GUANYLATE_CYCLASE_2"/>
    <property type="match status" value="1"/>
</dbReference>
<dbReference type="Gene3D" id="6.10.250.780">
    <property type="match status" value="1"/>
</dbReference>
<dbReference type="PANTHER" id="PTHR45655">
    <property type="entry name" value="GUANYLATE CYCLASE SOLUBLE SUBUNIT BETA-2"/>
    <property type="match status" value="1"/>
</dbReference>
<feature type="domain" description="Guanylate cyclase" evidence="2">
    <location>
        <begin position="76"/>
        <end position="120"/>
    </location>
</feature>
<dbReference type="Pfam" id="PF00211">
    <property type="entry name" value="Guanylate_cyc"/>
    <property type="match status" value="1"/>
</dbReference>
<evidence type="ECO:0000259" key="2">
    <source>
        <dbReference type="PROSITE" id="PS50125"/>
    </source>
</evidence>
<dbReference type="RefSeq" id="XP_012942169.1">
    <property type="nucleotide sequence ID" value="XM_013086715.2"/>
</dbReference>
<protein>
    <submittedName>
        <fullName evidence="4">Soluble guanylate cyclase gcy-31</fullName>
    </submittedName>
</protein>
<dbReference type="SUPFAM" id="SSF55073">
    <property type="entry name" value="Nucleotide cyclase"/>
    <property type="match status" value="1"/>
</dbReference>
<proteinExistence type="predicted"/>
<reference evidence="4" key="1">
    <citation type="submission" date="2025-08" db="UniProtKB">
        <authorList>
            <consortium name="RefSeq"/>
        </authorList>
    </citation>
    <scope>IDENTIFICATION</scope>
</reference>
<dbReference type="GeneID" id="106012781"/>
<gene>
    <name evidence="4" type="primary">LOC106012781</name>
</gene>
<dbReference type="PANTHER" id="PTHR45655:SF5">
    <property type="entry name" value="SOLUBLE GUANYLATE CYCLASE 89DA-RELATED"/>
    <property type="match status" value="1"/>
</dbReference>
<evidence type="ECO:0000313" key="3">
    <source>
        <dbReference type="Proteomes" id="UP000694888"/>
    </source>
</evidence>
<dbReference type="Proteomes" id="UP000694888">
    <property type="component" value="Unplaced"/>
</dbReference>
<sequence>MFVTIPFYNLDCDGYRSDIPVQTAWSNQIQETLNKLSQARQRSENLIDSMLTKSIADRLKRGDDAVSTCEAFPQVTILFSYMVRFSDICTEGSPMQVVECIQNVTEVFDAIVDKYNLFKVCSLSIFGH</sequence>
<keyword evidence="1" id="KW-0456">Lyase</keyword>
<accession>A0ABM1A763</accession>
<keyword evidence="3" id="KW-1185">Reference proteome</keyword>
<dbReference type="InterPro" id="IPR001054">
    <property type="entry name" value="A/G_cyclase"/>
</dbReference>
<evidence type="ECO:0000256" key="1">
    <source>
        <dbReference type="ARBA" id="ARBA00023239"/>
    </source>
</evidence>
<dbReference type="InterPro" id="IPR029787">
    <property type="entry name" value="Nucleotide_cyclase"/>
</dbReference>
<organism evidence="3 4">
    <name type="scientific">Aplysia californica</name>
    <name type="common">California sea hare</name>
    <dbReference type="NCBI Taxonomy" id="6500"/>
    <lineage>
        <taxon>Eukaryota</taxon>
        <taxon>Metazoa</taxon>
        <taxon>Spiralia</taxon>
        <taxon>Lophotrochozoa</taxon>
        <taxon>Mollusca</taxon>
        <taxon>Gastropoda</taxon>
        <taxon>Heterobranchia</taxon>
        <taxon>Euthyneura</taxon>
        <taxon>Tectipleura</taxon>
        <taxon>Aplysiida</taxon>
        <taxon>Aplysioidea</taxon>
        <taxon>Aplysiidae</taxon>
        <taxon>Aplysia</taxon>
    </lineage>
</organism>
<name>A0ABM1A763_APLCA</name>